<dbReference type="EMBL" id="KB445826">
    <property type="protein sequence ID" value="EMD30984.1"/>
    <property type="molecule type" value="Genomic_DNA"/>
</dbReference>
<accession>M2P6Q6</accession>
<name>M2P6Q6_CERS8</name>
<dbReference type="HOGENOM" id="CLU_212984_0_0_1"/>
<dbReference type="Proteomes" id="UP000016930">
    <property type="component" value="Unassembled WGS sequence"/>
</dbReference>
<evidence type="ECO:0000313" key="1">
    <source>
        <dbReference type="EMBL" id="EMD30984.1"/>
    </source>
</evidence>
<keyword evidence="2" id="KW-1185">Reference proteome</keyword>
<evidence type="ECO:0000313" key="2">
    <source>
        <dbReference type="Proteomes" id="UP000016930"/>
    </source>
</evidence>
<dbReference type="InterPro" id="IPR036047">
    <property type="entry name" value="F-box-like_dom_sf"/>
</dbReference>
<dbReference type="SUPFAM" id="SSF81383">
    <property type="entry name" value="F-box domain"/>
    <property type="match status" value="1"/>
</dbReference>
<proteinExistence type="predicted"/>
<organism evidence="1 2">
    <name type="scientific">Ceriporiopsis subvermispora (strain B)</name>
    <name type="common">White-rot fungus</name>
    <name type="synonym">Gelatoporia subvermispora</name>
    <dbReference type="NCBI Taxonomy" id="914234"/>
    <lineage>
        <taxon>Eukaryota</taxon>
        <taxon>Fungi</taxon>
        <taxon>Dikarya</taxon>
        <taxon>Basidiomycota</taxon>
        <taxon>Agaricomycotina</taxon>
        <taxon>Agaricomycetes</taxon>
        <taxon>Polyporales</taxon>
        <taxon>Gelatoporiaceae</taxon>
        <taxon>Gelatoporia</taxon>
    </lineage>
</organism>
<gene>
    <name evidence="1" type="ORF">CERSUDRAFT_60622</name>
</gene>
<dbReference type="AlphaFoldDB" id="M2P6Q6"/>
<dbReference type="OrthoDB" id="2921803at2759"/>
<feature type="non-terminal residue" evidence="1">
    <location>
        <position position="55"/>
    </location>
</feature>
<evidence type="ECO:0008006" key="3">
    <source>
        <dbReference type="Google" id="ProtNLM"/>
    </source>
</evidence>
<reference evidence="1 2" key="1">
    <citation type="journal article" date="2012" name="Proc. Natl. Acad. Sci. U.S.A.">
        <title>Comparative genomics of Ceriporiopsis subvermispora and Phanerochaete chrysosporium provide insight into selective ligninolysis.</title>
        <authorList>
            <person name="Fernandez-Fueyo E."/>
            <person name="Ruiz-Duenas F.J."/>
            <person name="Ferreira P."/>
            <person name="Floudas D."/>
            <person name="Hibbett D.S."/>
            <person name="Canessa P."/>
            <person name="Larrondo L.F."/>
            <person name="James T.Y."/>
            <person name="Seelenfreund D."/>
            <person name="Lobos S."/>
            <person name="Polanco R."/>
            <person name="Tello M."/>
            <person name="Honda Y."/>
            <person name="Watanabe T."/>
            <person name="Watanabe T."/>
            <person name="Ryu J.S."/>
            <person name="Kubicek C.P."/>
            <person name="Schmoll M."/>
            <person name="Gaskell J."/>
            <person name="Hammel K.E."/>
            <person name="St John F.J."/>
            <person name="Vanden Wymelenberg A."/>
            <person name="Sabat G."/>
            <person name="Splinter BonDurant S."/>
            <person name="Syed K."/>
            <person name="Yadav J.S."/>
            <person name="Doddapaneni H."/>
            <person name="Subramanian V."/>
            <person name="Lavin J.L."/>
            <person name="Oguiza J.A."/>
            <person name="Perez G."/>
            <person name="Pisabarro A.G."/>
            <person name="Ramirez L."/>
            <person name="Santoyo F."/>
            <person name="Master E."/>
            <person name="Coutinho P.M."/>
            <person name="Henrissat B."/>
            <person name="Lombard V."/>
            <person name="Magnuson J.K."/>
            <person name="Kuees U."/>
            <person name="Hori C."/>
            <person name="Igarashi K."/>
            <person name="Samejima M."/>
            <person name="Held B.W."/>
            <person name="Barry K.W."/>
            <person name="LaButti K.M."/>
            <person name="Lapidus A."/>
            <person name="Lindquist E.A."/>
            <person name="Lucas S.M."/>
            <person name="Riley R."/>
            <person name="Salamov A.A."/>
            <person name="Hoffmeister D."/>
            <person name="Schwenk D."/>
            <person name="Hadar Y."/>
            <person name="Yarden O."/>
            <person name="de Vries R.P."/>
            <person name="Wiebenga A."/>
            <person name="Stenlid J."/>
            <person name="Eastwood D."/>
            <person name="Grigoriev I.V."/>
            <person name="Berka R.M."/>
            <person name="Blanchette R.A."/>
            <person name="Kersten P."/>
            <person name="Martinez A.T."/>
            <person name="Vicuna R."/>
            <person name="Cullen D."/>
        </authorList>
    </citation>
    <scope>NUCLEOTIDE SEQUENCE [LARGE SCALE GENOMIC DNA]</scope>
    <source>
        <strain evidence="1 2">B</strain>
    </source>
</reference>
<sequence>MPRPTFPPELTDRVIDYLHDDNTALGNCGLVCRAWLPSSRMHLFRHTKLLQLADD</sequence>
<protein>
    <recommendedName>
        <fullName evidence="3">F-box domain-containing protein</fullName>
    </recommendedName>
</protein>